<dbReference type="EMBL" id="BPLQ01001278">
    <property type="protein sequence ID" value="GIX80283.1"/>
    <property type="molecule type" value="Genomic_DNA"/>
</dbReference>
<name>A0AAV4N8L2_9ARAC</name>
<sequence length="91" mass="10246">MEFPSPKGPIQSCSPAEKFVDLNASAHSNPPLPLIFIPPQCPLSRKEGSLFDSHSFAWRMRRLLIMYIDFKTVGALKRALCSRGPFLESLR</sequence>
<comment type="caution">
    <text evidence="1">The sequence shown here is derived from an EMBL/GenBank/DDBJ whole genome shotgun (WGS) entry which is preliminary data.</text>
</comment>
<evidence type="ECO:0000313" key="1">
    <source>
        <dbReference type="EMBL" id="GIX80283.1"/>
    </source>
</evidence>
<keyword evidence="2" id="KW-1185">Reference proteome</keyword>
<accession>A0AAV4N8L2</accession>
<protein>
    <submittedName>
        <fullName evidence="1">Uncharacterized protein</fullName>
    </submittedName>
</protein>
<organism evidence="1 2">
    <name type="scientific">Caerostris darwini</name>
    <dbReference type="NCBI Taxonomy" id="1538125"/>
    <lineage>
        <taxon>Eukaryota</taxon>
        <taxon>Metazoa</taxon>
        <taxon>Ecdysozoa</taxon>
        <taxon>Arthropoda</taxon>
        <taxon>Chelicerata</taxon>
        <taxon>Arachnida</taxon>
        <taxon>Araneae</taxon>
        <taxon>Araneomorphae</taxon>
        <taxon>Entelegynae</taxon>
        <taxon>Araneoidea</taxon>
        <taxon>Araneidae</taxon>
        <taxon>Caerostris</taxon>
    </lineage>
</organism>
<dbReference type="AlphaFoldDB" id="A0AAV4N8L2"/>
<reference evidence="1 2" key="1">
    <citation type="submission" date="2021-06" db="EMBL/GenBank/DDBJ databases">
        <title>Caerostris darwini draft genome.</title>
        <authorList>
            <person name="Kono N."/>
            <person name="Arakawa K."/>
        </authorList>
    </citation>
    <scope>NUCLEOTIDE SEQUENCE [LARGE SCALE GENOMIC DNA]</scope>
</reference>
<gene>
    <name evidence="1" type="ORF">CDAR_394021</name>
</gene>
<proteinExistence type="predicted"/>
<dbReference type="Proteomes" id="UP001054837">
    <property type="component" value="Unassembled WGS sequence"/>
</dbReference>
<evidence type="ECO:0000313" key="2">
    <source>
        <dbReference type="Proteomes" id="UP001054837"/>
    </source>
</evidence>